<proteinExistence type="inferred from homology"/>
<evidence type="ECO:0000313" key="3">
    <source>
        <dbReference type="EMBL" id="SFZ80407.1"/>
    </source>
</evidence>
<dbReference type="Proteomes" id="UP000231564">
    <property type="component" value="Chromosome MARIT"/>
</dbReference>
<dbReference type="STRING" id="1349785.GCA_000509405_01343"/>
<dbReference type="InterPro" id="IPR029069">
    <property type="entry name" value="HotDog_dom_sf"/>
</dbReference>
<keyword evidence="4" id="KW-1185">Reference proteome</keyword>
<evidence type="ECO:0000256" key="1">
    <source>
        <dbReference type="ARBA" id="ARBA00005953"/>
    </source>
</evidence>
<evidence type="ECO:0000256" key="2">
    <source>
        <dbReference type="ARBA" id="ARBA00022801"/>
    </source>
</evidence>
<dbReference type="AlphaFoldDB" id="A0A2H1E6Z1"/>
<gene>
    <name evidence="3" type="ORF">MARIT_0512</name>
</gene>
<dbReference type="GeneID" id="47722110"/>
<dbReference type="GO" id="GO:0047617">
    <property type="term" value="F:fatty acyl-CoA hydrolase activity"/>
    <property type="evidence" value="ECO:0007669"/>
    <property type="project" value="TreeGrafter"/>
</dbReference>
<dbReference type="InterPro" id="IPR050563">
    <property type="entry name" value="4-hydroxybenzoyl-CoA_TE"/>
</dbReference>
<dbReference type="SUPFAM" id="SSF54637">
    <property type="entry name" value="Thioesterase/thiol ester dehydrase-isomerase"/>
    <property type="match status" value="1"/>
</dbReference>
<sequence length="150" mass="17730">MSFSVNFTTRWADFDANIHMRHTAYNDYAAESRLRYFKKFNVTVQDFAKEKIGPILFEENIKFFKEIYLGQDITVSIQLTGLSKNGERWKIRHQVFNDAGKLSAEINVYGAWIDTVKRKLTSPSEKFRFLFTQLEKTEDFQEIPIKNEKN</sequence>
<reference evidence="3 4" key="1">
    <citation type="submission" date="2016-11" db="EMBL/GenBank/DDBJ databases">
        <authorList>
            <person name="Jaros S."/>
            <person name="Januszkiewicz K."/>
            <person name="Wedrychowicz H."/>
        </authorList>
    </citation>
    <scope>NUCLEOTIDE SEQUENCE [LARGE SCALE GENOMIC DNA]</scope>
    <source>
        <strain evidence="3">NCIMB 2154T</strain>
    </source>
</reference>
<name>A0A2H1E6Z1_9FLAO</name>
<dbReference type="CDD" id="cd00586">
    <property type="entry name" value="4HBT"/>
    <property type="match status" value="1"/>
</dbReference>
<comment type="similarity">
    <text evidence="1">Belongs to the 4-hydroxybenzoyl-CoA thioesterase family.</text>
</comment>
<dbReference type="OrthoDB" id="760345at2"/>
<dbReference type="KEGG" id="tmar:MARIT_0512"/>
<accession>A0A2H1E6Z1</accession>
<dbReference type="Gene3D" id="3.10.129.10">
    <property type="entry name" value="Hotdog Thioesterase"/>
    <property type="match status" value="1"/>
</dbReference>
<evidence type="ECO:0000313" key="4">
    <source>
        <dbReference type="Proteomes" id="UP000231564"/>
    </source>
</evidence>
<keyword evidence="2" id="KW-0378">Hydrolase</keyword>
<dbReference type="RefSeq" id="WP_024741365.1">
    <property type="nucleotide sequence ID" value="NZ_BAUG01000025.1"/>
</dbReference>
<dbReference type="Pfam" id="PF13279">
    <property type="entry name" value="4HBT_2"/>
    <property type="match status" value="1"/>
</dbReference>
<dbReference type="EMBL" id="LT634361">
    <property type="protein sequence ID" value="SFZ80407.1"/>
    <property type="molecule type" value="Genomic_DNA"/>
</dbReference>
<dbReference type="PANTHER" id="PTHR31793">
    <property type="entry name" value="4-HYDROXYBENZOYL-COA THIOESTERASE FAMILY MEMBER"/>
    <property type="match status" value="1"/>
</dbReference>
<organism evidence="3 4">
    <name type="scientific">Tenacibaculum maritimum NCIMB 2154</name>
    <dbReference type="NCBI Taxonomy" id="1349785"/>
    <lineage>
        <taxon>Bacteria</taxon>
        <taxon>Pseudomonadati</taxon>
        <taxon>Bacteroidota</taxon>
        <taxon>Flavobacteriia</taxon>
        <taxon>Flavobacteriales</taxon>
        <taxon>Flavobacteriaceae</taxon>
        <taxon>Tenacibaculum</taxon>
    </lineage>
</organism>
<protein>
    <submittedName>
        <fullName evidence="3">Putative thioesterase</fullName>
    </submittedName>
</protein>
<dbReference type="PANTHER" id="PTHR31793:SF27">
    <property type="entry name" value="NOVEL THIOESTERASE SUPERFAMILY DOMAIN AND SAPOSIN A-TYPE DOMAIN CONTAINING PROTEIN (0610012H03RIK)"/>
    <property type="match status" value="1"/>
</dbReference>